<evidence type="ECO:0000313" key="2">
    <source>
        <dbReference type="Proteomes" id="UP000095287"/>
    </source>
</evidence>
<keyword evidence="2" id="KW-1185">Reference proteome</keyword>
<proteinExistence type="predicted"/>
<protein>
    <submittedName>
        <fullName evidence="3">Uncharacterized protein</fullName>
    </submittedName>
</protein>
<feature type="compositionally biased region" description="Pro residues" evidence="1">
    <location>
        <begin position="97"/>
        <end position="109"/>
    </location>
</feature>
<dbReference type="Proteomes" id="UP000095287">
    <property type="component" value="Unplaced"/>
</dbReference>
<dbReference type="WBParaSite" id="L893_g27312.t1">
    <property type="protein sequence ID" value="L893_g27312.t1"/>
    <property type="gene ID" value="L893_g27312"/>
</dbReference>
<feature type="compositionally biased region" description="Low complexity" evidence="1">
    <location>
        <begin position="181"/>
        <end position="193"/>
    </location>
</feature>
<accession>A0A1I7ZKH7</accession>
<name>A0A1I7ZKH7_9BILA</name>
<feature type="region of interest" description="Disordered" evidence="1">
    <location>
        <begin position="36"/>
        <end position="122"/>
    </location>
</feature>
<evidence type="ECO:0000256" key="1">
    <source>
        <dbReference type="SAM" id="MobiDB-lite"/>
    </source>
</evidence>
<feature type="region of interest" description="Disordered" evidence="1">
    <location>
        <begin position="138"/>
        <end position="193"/>
    </location>
</feature>
<dbReference type="AlphaFoldDB" id="A0A1I7ZKH7"/>
<feature type="compositionally biased region" description="Low complexity" evidence="1">
    <location>
        <begin position="61"/>
        <end position="88"/>
    </location>
</feature>
<organism evidence="2 3">
    <name type="scientific">Steinernema glaseri</name>
    <dbReference type="NCBI Taxonomy" id="37863"/>
    <lineage>
        <taxon>Eukaryota</taxon>
        <taxon>Metazoa</taxon>
        <taxon>Ecdysozoa</taxon>
        <taxon>Nematoda</taxon>
        <taxon>Chromadorea</taxon>
        <taxon>Rhabditida</taxon>
        <taxon>Tylenchina</taxon>
        <taxon>Panagrolaimomorpha</taxon>
        <taxon>Strongyloidoidea</taxon>
        <taxon>Steinernematidae</taxon>
        <taxon>Steinernema</taxon>
    </lineage>
</organism>
<sequence>MQSRSWAAAFFSPQRALSESRFRFAWRHRLSRPASTGLAKGYRNLGGGPAGPGSRQNGDRSASSCSVSPLCSSSQQTRSLLLPRSLSSWDSQSATSAPPPPDARPPPPRGVVARRAPRRPTTTFFACRESARASAHSASLQKACSRFSSPPGSSASPPPTSPSGSSATSPALRVPDRARRTCSSSSPATSPPE</sequence>
<reference evidence="3" key="1">
    <citation type="submission" date="2016-11" db="UniProtKB">
        <authorList>
            <consortium name="WormBaseParasite"/>
        </authorList>
    </citation>
    <scope>IDENTIFICATION</scope>
</reference>
<evidence type="ECO:0000313" key="3">
    <source>
        <dbReference type="WBParaSite" id="L893_g27312.t1"/>
    </source>
</evidence>